<organism evidence="1 2">
    <name type="scientific">Streptacidiphilus monticola</name>
    <dbReference type="NCBI Taxonomy" id="2161674"/>
    <lineage>
        <taxon>Bacteria</taxon>
        <taxon>Bacillati</taxon>
        <taxon>Actinomycetota</taxon>
        <taxon>Actinomycetes</taxon>
        <taxon>Kitasatosporales</taxon>
        <taxon>Streptomycetaceae</taxon>
        <taxon>Streptacidiphilus</taxon>
    </lineage>
</organism>
<comment type="caution">
    <text evidence="1">The sequence shown here is derived from an EMBL/GenBank/DDBJ whole genome shotgun (WGS) entry which is preliminary data.</text>
</comment>
<dbReference type="RefSeq" id="WP_380591409.1">
    <property type="nucleotide sequence ID" value="NZ_JBHSQJ010000253.1"/>
</dbReference>
<protein>
    <submittedName>
        <fullName evidence="1">Uncharacterized protein</fullName>
    </submittedName>
</protein>
<gene>
    <name evidence="1" type="ORF">ACFP3V_31975</name>
</gene>
<sequence length="233" mass="24552">MTSSTPTGLHIAEDVEALIGPRHAAELRERLRDFTCLLCTQPGHPDRGAASLVIVAHGAFHSARFAHADCLPSCVVDAPDSNALPGAVELIPRAVGVPTPQGTRPVLLLAFEEELLLLDNRTDPLPAYLTALGLHTGTGLGRAFPASPGWQARFGSKGYLAVDGPSGPILTDGAMVVPPVWRDLVHADGNTVTVLLGRLDHDHIWAPHPPFGAYQQALRAGTLTGGLVTAQFI</sequence>
<evidence type="ECO:0000313" key="2">
    <source>
        <dbReference type="Proteomes" id="UP001596174"/>
    </source>
</evidence>
<keyword evidence="2" id="KW-1185">Reference proteome</keyword>
<dbReference type="Proteomes" id="UP001596174">
    <property type="component" value="Unassembled WGS sequence"/>
</dbReference>
<name>A0ABW1GE97_9ACTN</name>
<proteinExistence type="predicted"/>
<reference evidence="2" key="1">
    <citation type="journal article" date="2019" name="Int. J. Syst. Evol. Microbiol.">
        <title>The Global Catalogue of Microorganisms (GCM) 10K type strain sequencing project: providing services to taxonomists for standard genome sequencing and annotation.</title>
        <authorList>
            <consortium name="The Broad Institute Genomics Platform"/>
            <consortium name="The Broad Institute Genome Sequencing Center for Infectious Disease"/>
            <person name="Wu L."/>
            <person name="Ma J."/>
        </authorList>
    </citation>
    <scope>NUCLEOTIDE SEQUENCE [LARGE SCALE GENOMIC DNA]</scope>
    <source>
        <strain evidence="2">JCM 4816</strain>
    </source>
</reference>
<evidence type="ECO:0000313" key="1">
    <source>
        <dbReference type="EMBL" id="MFC5911811.1"/>
    </source>
</evidence>
<dbReference type="EMBL" id="JBHSQJ010000253">
    <property type="protein sequence ID" value="MFC5911811.1"/>
    <property type="molecule type" value="Genomic_DNA"/>
</dbReference>
<accession>A0ABW1GE97</accession>